<reference evidence="2" key="1">
    <citation type="journal article" date="2019" name="Int. J. Syst. Evol. Microbiol.">
        <title>The Global Catalogue of Microorganisms (GCM) 10K type strain sequencing project: providing services to taxonomists for standard genome sequencing and annotation.</title>
        <authorList>
            <consortium name="The Broad Institute Genomics Platform"/>
            <consortium name="The Broad Institute Genome Sequencing Center for Infectious Disease"/>
            <person name="Wu L."/>
            <person name="Ma J."/>
        </authorList>
    </citation>
    <scope>NUCLEOTIDE SEQUENCE [LARGE SCALE GENOMIC DNA]</scope>
    <source>
        <strain evidence="2">JCM 9377</strain>
    </source>
</reference>
<evidence type="ECO:0000313" key="2">
    <source>
        <dbReference type="Proteomes" id="UP001501237"/>
    </source>
</evidence>
<organism evidence="1 2">
    <name type="scientific">Actinocorallia longicatena</name>
    <dbReference type="NCBI Taxonomy" id="111803"/>
    <lineage>
        <taxon>Bacteria</taxon>
        <taxon>Bacillati</taxon>
        <taxon>Actinomycetota</taxon>
        <taxon>Actinomycetes</taxon>
        <taxon>Streptosporangiales</taxon>
        <taxon>Thermomonosporaceae</taxon>
        <taxon>Actinocorallia</taxon>
    </lineage>
</organism>
<sequence length="864" mass="91543">MASSLEDLLGDPAPSLLPWLARRVRGAEALLAVAAVAAGMTEIDVPDSWPVVADAVADVLAERVAGTAFAARVEAVFPAVAGRSGPSGAFLRSVLADAAKTPPGGAETLYLLPWLRERAPGAEETETALTTLGNLAGHSGWYSAAMCARIAPYLSEAQRDRLPGLISAVPDPWFDGCLDIVEAAPGPWASPEAELAAAHPDVPELTRLAGLTDPGTVAGLCAVAVGRVRFETWEPSDRTPRTGDPRDVGFEDDLQESEEQVYLGSDFPESAPERLPVPAERVVSTGLSDADGTPLNPGRCLSTATDYRYWLEIAAETAPDSFEPGAPVTILPGTELVVTLSSADGAMVVPGADVGRFTVLPGGSAEAGPRPGGGPAGGPRLWFPLRTPDRPGEHRIVCRLYCRQTLLQTRQVTLTVDDERTELTGALRSELTYVSDSTLRTGDLAAQPASTASLHFDLPRAGAGTFGFFGGDSGLVAETLLAENPVQEAITEAREKLRTVAYGSPQEYTDAFRYRYAVPDLDRTADDLVTLAIAGYRLWDAINTSLSGGRRAKALRDLMRAPGIVEIAGRLDHGQVVPAGLLYDHPLTTTSEELSLCPDSFGAISRGEDLRGHRCFLGACSRYEDRTVVCPGGFWGFRHQIGLPQSRLPAVSGWGPSAAVGGVRVIRHPGERPTVVVGASTDFDPRHPAWAYGLGDPSLSEYHERQRPLIDALGAPDLRPHLVYFYCHGMMDGRIPLLQVGPLHEMGISPDNVGDPDTDWSDCTPLVFLNGCETTAVQPANVMGFLRSFVQHAGAAGVIGTEITVFTSLAAPVAERLLTEFVTEGRSLGEALLATRLGLLASGNPLGLAYVAYAPPQLVMRAGG</sequence>
<keyword evidence="2" id="KW-1185">Reference proteome</keyword>
<name>A0ABP6QKH5_9ACTN</name>
<accession>A0ABP6QKH5</accession>
<evidence type="ECO:0008006" key="3">
    <source>
        <dbReference type="Google" id="ProtNLM"/>
    </source>
</evidence>
<dbReference type="RefSeq" id="WP_344837888.1">
    <property type="nucleotide sequence ID" value="NZ_BAAAUV010000033.1"/>
</dbReference>
<dbReference type="Proteomes" id="UP001501237">
    <property type="component" value="Unassembled WGS sequence"/>
</dbReference>
<evidence type="ECO:0000313" key="1">
    <source>
        <dbReference type="EMBL" id="GAA3237772.1"/>
    </source>
</evidence>
<protein>
    <recommendedName>
        <fullName evidence="3">CHAT domain-containing protein</fullName>
    </recommendedName>
</protein>
<gene>
    <name evidence="1" type="ORF">GCM10010468_72920</name>
</gene>
<comment type="caution">
    <text evidence="1">The sequence shown here is derived from an EMBL/GenBank/DDBJ whole genome shotgun (WGS) entry which is preliminary data.</text>
</comment>
<dbReference type="EMBL" id="BAAAUV010000033">
    <property type="protein sequence ID" value="GAA3237772.1"/>
    <property type="molecule type" value="Genomic_DNA"/>
</dbReference>
<proteinExistence type="predicted"/>